<name>A0A0E9S1Q3_ANGAN</name>
<dbReference type="EMBL" id="GBXM01074134">
    <property type="protein sequence ID" value="JAH34443.1"/>
    <property type="molecule type" value="Transcribed_RNA"/>
</dbReference>
<accession>A0A0E9S1Q3</accession>
<protein>
    <submittedName>
        <fullName evidence="1">Uncharacterized protein</fullName>
    </submittedName>
</protein>
<evidence type="ECO:0000313" key="1">
    <source>
        <dbReference type="EMBL" id="JAH34443.1"/>
    </source>
</evidence>
<reference evidence="1" key="1">
    <citation type="submission" date="2014-11" db="EMBL/GenBank/DDBJ databases">
        <authorList>
            <person name="Amaro Gonzalez C."/>
        </authorList>
    </citation>
    <scope>NUCLEOTIDE SEQUENCE</scope>
</reference>
<reference evidence="1" key="2">
    <citation type="journal article" date="2015" name="Fish Shellfish Immunol.">
        <title>Early steps in the European eel (Anguilla anguilla)-Vibrio vulnificus interaction in the gills: Role of the RtxA13 toxin.</title>
        <authorList>
            <person name="Callol A."/>
            <person name="Pajuelo D."/>
            <person name="Ebbesson L."/>
            <person name="Teles M."/>
            <person name="MacKenzie S."/>
            <person name="Amaro C."/>
        </authorList>
    </citation>
    <scope>NUCLEOTIDE SEQUENCE</scope>
</reference>
<proteinExistence type="predicted"/>
<organism evidence="1">
    <name type="scientific">Anguilla anguilla</name>
    <name type="common">European freshwater eel</name>
    <name type="synonym">Muraena anguilla</name>
    <dbReference type="NCBI Taxonomy" id="7936"/>
    <lineage>
        <taxon>Eukaryota</taxon>
        <taxon>Metazoa</taxon>
        <taxon>Chordata</taxon>
        <taxon>Craniata</taxon>
        <taxon>Vertebrata</taxon>
        <taxon>Euteleostomi</taxon>
        <taxon>Actinopterygii</taxon>
        <taxon>Neopterygii</taxon>
        <taxon>Teleostei</taxon>
        <taxon>Anguilliformes</taxon>
        <taxon>Anguillidae</taxon>
        <taxon>Anguilla</taxon>
    </lineage>
</organism>
<sequence length="19" mass="2203">MWHVTCIAVSTHAFYPILL</sequence>
<dbReference type="AlphaFoldDB" id="A0A0E9S1Q3"/>